<gene>
    <name evidence="1" type="ORF">EV190_105109</name>
</gene>
<reference evidence="1 2" key="1">
    <citation type="submission" date="2019-03" db="EMBL/GenBank/DDBJ databases">
        <title>Genomic Encyclopedia of Type Strains, Phase IV (KMG-IV): sequencing the most valuable type-strain genomes for metagenomic binning, comparative biology and taxonomic classification.</title>
        <authorList>
            <person name="Goeker M."/>
        </authorList>
    </citation>
    <scope>NUCLEOTIDE SEQUENCE [LARGE SCALE GENOMIC DNA]</scope>
    <source>
        <strain evidence="1 2">DSM 46770</strain>
    </source>
</reference>
<protein>
    <recommendedName>
        <fullName evidence="3">Tetratricopeptide repeat protein</fullName>
    </recommendedName>
</protein>
<comment type="caution">
    <text evidence="1">The sequence shown here is derived from an EMBL/GenBank/DDBJ whole genome shotgun (WGS) entry which is preliminary data.</text>
</comment>
<proteinExistence type="predicted"/>
<accession>A0A4R6UZH6</accession>
<keyword evidence="2" id="KW-1185">Reference proteome</keyword>
<evidence type="ECO:0000313" key="1">
    <source>
        <dbReference type="EMBL" id="TDQ52992.1"/>
    </source>
</evidence>
<dbReference type="Proteomes" id="UP000295281">
    <property type="component" value="Unassembled WGS sequence"/>
</dbReference>
<name>A0A4R6UZH6_9ACTN</name>
<evidence type="ECO:0000313" key="2">
    <source>
        <dbReference type="Proteomes" id="UP000295281"/>
    </source>
</evidence>
<sequence length="75" mass="8329">MPVVRRQGSYLTCSPAMTLARVMWCSYLMYVDLAFALTARGDTTEARRHAQRAADLARTTGSVRQRVRIAKLPGG</sequence>
<dbReference type="AlphaFoldDB" id="A0A4R6UZH6"/>
<evidence type="ECO:0008006" key="3">
    <source>
        <dbReference type="Google" id="ProtNLM"/>
    </source>
</evidence>
<dbReference type="EMBL" id="SNYN01000005">
    <property type="protein sequence ID" value="TDQ52992.1"/>
    <property type="molecule type" value="Genomic_DNA"/>
</dbReference>
<organism evidence="1 2">
    <name type="scientific">Actinorugispora endophytica</name>
    <dbReference type="NCBI Taxonomy" id="1605990"/>
    <lineage>
        <taxon>Bacteria</taxon>
        <taxon>Bacillati</taxon>
        <taxon>Actinomycetota</taxon>
        <taxon>Actinomycetes</taxon>
        <taxon>Streptosporangiales</taxon>
        <taxon>Nocardiopsidaceae</taxon>
        <taxon>Actinorugispora</taxon>
    </lineage>
</organism>